<dbReference type="OrthoDB" id="7838899at2"/>
<feature type="signal peptide" evidence="1">
    <location>
        <begin position="1"/>
        <end position="18"/>
    </location>
</feature>
<sequence length="221" mass="23619">MRALIAPFLSLFATAAIACDTPVCVVDAETLALARTITFDDQPTSFGVGRQVEHVLVQPGVSFGERFLGQTLSREGTYDRITGQAVGPLTILPGAPGETLGILRLMATSVLHGHGPEGFPNPEATGEGAIAVLFEHDQSALAFDIRGGEKGHATVAFLRRDGTHIHTLRLGPLSEMTYGFQRIDDIPDIAGLIIENADPEGIALDNLRFERNAVLSLLRLP</sequence>
<dbReference type="EMBL" id="PYGJ01000001">
    <property type="protein sequence ID" value="PSL21765.1"/>
    <property type="molecule type" value="Genomic_DNA"/>
</dbReference>
<dbReference type="Proteomes" id="UP000240418">
    <property type="component" value="Unassembled WGS sequence"/>
</dbReference>
<reference evidence="2 3" key="1">
    <citation type="submission" date="2018-03" db="EMBL/GenBank/DDBJ databases">
        <title>Genomic Encyclopedia of Archaeal and Bacterial Type Strains, Phase II (KMG-II): from individual species to whole genera.</title>
        <authorList>
            <person name="Goeker M."/>
        </authorList>
    </citation>
    <scope>NUCLEOTIDE SEQUENCE [LARGE SCALE GENOMIC DNA]</scope>
    <source>
        <strain evidence="2 3">DSM 100673</strain>
    </source>
</reference>
<feature type="chain" id="PRO_5015158143" evidence="1">
    <location>
        <begin position="19"/>
        <end position="221"/>
    </location>
</feature>
<proteinExistence type="predicted"/>
<keyword evidence="1" id="KW-0732">Signal</keyword>
<dbReference type="PROSITE" id="PS51257">
    <property type="entry name" value="PROKAR_LIPOPROTEIN"/>
    <property type="match status" value="1"/>
</dbReference>
<dbReference type="AlphaFoldDB" id="A0A2P8FJ73"/>
<comment type="caution">
    <text evidence="2">The sequence shown here is derived from an EMBL/GenBank/DDBJ whole genome shotgun (WGS) entry which is preliminary data.</text>
</comment>
<gene>
    <name evidence="2" type="ORF">CLV88_101189</name>
</gene>
<evidence type="ECO:0000313" key="3">
    <source>
        <dbReference type="Proteomes" id="UP000240418"/>
    </source>
</evidence>
<keyword evidence="3" id="KW-1185">Reference proteome</keyword>
<evidence type="ECO:0000313" key="2">
    <source>
        <dbReference type="EMBL" id="PSL21765.1"/>
    </source>
</evidence>
<organism evidence="2 3">
    <name type="scientific">Shimia abyssi</name>
    <dbReference type="NCBI Taxonomy" id="1662395"/>
    <lineage>
        <taxon>Bacteria</taxon>
        <taxon>Pseudomonadati</taxon>
        <taxon>Pseudomonadota</taxon>
        <taxon>Alphaproteobacteria</taxon>
        <taxon>Rhodobacterales</taxon>
        <taxon>Roseobacteraceae</taxon>
    </lineage>
</organism>
<evidence type="ECO:0000256" key="1">
    <source>
        <dbReference type="SAM" id="SignalP"/>
    </source>
</evidence>
<protein>
    <submittedName>
        <fullName evidence="2">Uncharacterized protein</fullName>
    </submittedName>
</protein>
<dbReference type="RefSeq" id="WP_106606491.1">
    <property type="nucleotide sequence ID" value="NZ_PYGJ01000001.1"/>
</dbReference>
<name>A0A2P8FJ73_9RHOB</name>
<accession>A0A2P8FJ73</accession>